<dbReference type="OrthoDB" id="196024at2759"/>
<feature type="chain" id="PRO_5040979291" evidence="1">
    <location>
        <begin position="19"/>
        <end position="302"/>
    </location>
</feature>
<dbReference type="Proteomes" id="UP001165082">
    <property type="component" value="Unassembled WGS sequence"/>
</dbReference>
<sequence length="302" mass="31856">MRSVGVVSLLLLAPSASPLSPGSPAICRRGFGGLAGGALVSVLLPPPSIAAGSNDERFDPLDYVNKETLNSFGGASAQPVGVGTMSSRARPVTNVKVVDGTLTSTWEESGKSKKAANGVQAELEVGGGNVRVQFASPWKLNRGMFYDVETRGEGGDGCYLHVGRKAPAASSSDKDVARWIAESVTAKSSRFGANGGVTLKTIMPAETVMNADGQAFRDTTFFFDTLSPSMRELPRRARVRASWPPRGGESVMLVLQGGVGEAYKKGVKPYEELIVTSFATYDVKSGLKNRKKSDTFGEGEEA</sequence>
<feature type="signal peptide" evidence="1">
    <location>
        <begin position="1"/>
        <end position="18"/>
    </location>
</feature>
<dbReference type="EMBL" id="BRXZ01001531">
    <property type="protein sequence ID" value="GMH73480.1"/>
    <property type="molecule type" value="Genomic_DNA"/>
</dbReference>
<accession>A0A9W7AT73</accession>
<dbReference type="AlphaFoldDB" id="A0A9W7AT73"/>
<protein>
    <submittedName>
        <fullName evidence="2">Uncharacterized protein</fullName>
    </submittedName>
</protein>
<proteinExistence type="predicted"/>
<evidence type="ECO:0000256" key="1">
    <source>
        <dbReference type="SAM" id="SignalP"/>
    </source>
</evidence>
<name>A0A9W7AT73_9STRA</name>
<organism evidence="2 3">
    <name type="scientific">Triparma retinervis</name>
    <dbReference type="NCBI Taxonomy" id="2557542"/>
    <lineage>
        <taxon>Eukaryota</taxon>
        <taxon>Sar</taxon>
        <taxon>Stramenopiles</taxon>
        <taxon>Ochrophyta</taxon>
        <taxon>Bolidophyceae</taxon>
        <taxon>Parmales</taxon>
        <taxon>Triparmaceae</taxon>
        <taxon>Triparma</taxon>
    </lineage>
</organism>
<reference evidence="2" key="1">
    <citation type="submission" date="2022-07" db="EMBL/GenBank/DDBJ databases">
        <title>Genome analysis of Parmales, a sister group of diatoms, reveals the evolutionary specialization of diatoms from phago-mixotrophs to photoautotrophs.</title>
        <authorList>
            <person name="Ban H."/>
            <person name="Sato S."/>
            <person name="Yoshikawa S."/>
            <person name="Kazumasa Y."/>
            <person name="Nakamura Y."/>
            <person name="Ichinomiya M."/>
            <person name="Saitoh K."/>
            <person name="Sato N."/>
            <person name="Blanc-Mathieu R."/>
            <person name="Endo H."/>
            <person name="Kuwata A."/>
            <person name="Ogata H."/>
        </authorList>
    </citation>
    <scope>NUCLEOTIDE SEQUENCE</scope>
</reference>
<evidence type="ECO:0000313" key="2">
    <source>
        <dbReference type="EMBL" id="GMH73480.1"/>
    </source>
</evidence>
<keyword evidence="3" id="KW-1185">Reference proteome</keyword>
<evidence type="ECO:0000313" key="3">
    <source>
        <dbReference type="Proteomes" id="UP001165082"/>
    </source>
</evidence>
<comment type="caution">
    <text evidence="2">The sequence shown here is derived from an EMBL/GenBank/DDBJ whole genome shotgun (WGS) entry which is preliminary data.</text>
</comment>
<keyword evidence="1" id="KW-0732">Signal</keyword>
<gene>
    <name evidence="2" type="ORF">TrRE_jg122</name>
</gene>